<evidence type="ECO:0000313" key="1">
    <source>
        <dbReference type="EMBL" id="SQD77327.1"/>
    </source>
</evidence>
<protein>
    <submittedName>
        <fullName evidence="1">Uncharacterized protein</fullName>
    </submittedName>
</protein>
<accession>A0A330LJN6</accession>
<dbReference type="EMBL" id="LS483250">
    <property type="protein sequence ID" value="SQD77327.1"/>
    <property type="molecule type" value="Genomic_DNA"/>
</dbReference>
<gene>
    <name evidence="1" type="ORF">MORIYA_0849</name>
</gene>
<keyword evidence="2" id="KW-1185">Reference proteome</keyword>
<dbReference type="AlphaFoldDB" id="A0A330LJN6"/>
<name>A0A330LJN6_9GAMM</name>
<organism evidence="1 2">
    <name type="scientific">Moritella yayanosii</name>
    <dbReference type="NCBI Taxonomy" id="69539"/>
    <lineage>
        <taxon>Bacteria</taxon>
        <taxon>Pseudomonadati</taxon>
        <taxon>Pseudomonadota</taxon>
        <taxon>Gammaproteobacteria</taxon>
        <taxon>Alteromonadales</taxon>
        <taxon>Moritellaceae</taxon>
        <taxon>Moritella</taxon>
    </lineage>
</organism>
<sequence length="51" mass="5870">MPIILYCLDYKNKRVSIGDVIKVTGNIEKDLAAIENNLVWFAFYGNLKTTY</sequence>
<evidence type="ECO:0000313" key="2">
    <source>
        <dbReference type="Proteomes" id="UP000250163"/>
    </source>
</evidence>
<dbReference type="Proteomes" id="UP000250163">
    <property type="component" value="Chromosome MORIYA"/>
</dbReference>
<dbReference type="KEGG" id="mya:MORIYA_0849"/>
<reference evidence="2" key="1">
    <citation type="submission" date="2018-05" db="EMBL/GenBank/DDBJ databases">
        <authorList>
            <person name="Cea G.-C."/>
            <person name="William W."/>
        </authorList>
    </citation>
    <scope>NUCLEOTIDE SEQUENCE [LARGE SCALE GENOMIC DNA]</scope>
    <source>
        <strain evidence="2">DB21MT 5</strain>
    </source>
</reference>
<proteinExistence type="predicted"/>